<dbReference type="RefSeq" id="WP_097098379.1">
    <property type="nucleotide sequence ID" value="NZ_OCMY01000003.1"/>
</dbReference>
<keyword evidence="2" id="KW-1185">Reference proteome</keyword>
<gene>
    <name evidence="1" type="ORF">SAMN06273570_4944</name>
</gene>
<proteinExistence type="predicted"/>
<name>A0A286DR33_9GAMM</name>
<accession>A0A286DR33</accession>
<dbReference type="Proteomes" id="UP000219271">
    <property type="component" value="Unassembled WGS sequence"/>
</dbReference>
<sequence>MKDGLYHLRFKSNQQDFGVGIITIKDGKVNGGDPTYFYQGDITKNSALLRLTRFSDQTAPLFGAPKEFHLELRVKHVMGYHILEGHVQGKSGIKIQIHIRLLAPLA</sequence>
<dbReference type="Pfam" id="PF16518">
    <property type="entry name" value="GrlR"/>
    <property type="match status" value="1"/>
</dbReference>
<dbReference type="InterPro" id="IPR032417">
    <property type="entry name" value="GrlR"/>
</dbReference>
<dbReference type="AlphaFoldDB" id="A0A286DR33"/>
<dbReference type="Gene3D" id="2.40.128.380">
    <property type="entry name" value="T3SS negative regulator GrlR"/>
    <property type="match status" value="1"/>
</dbReference>
<dbReference type="EMBL" id="OCMY01000003">
    <property type="protein sequence ID" value="SOD61109.1"/>
    <property type="molecule type" value="Genomic_DNA"/>
</dbReference>
<evidence type="ECO:0000313" key="2">
    <source>
        <dbReference type="Proteomes" id="UP000219271"/>
    </source>
</evidence>
<evidence type="ECO:0000313" key="1">
    <source>
        <dbReference type="EMBL" id="SOD61109.1"/>
    </source>
</evidence>
<organism evidence="1 2">
    <name type="scientific">Candidatus Pantoea floridensis</name>
    <dbReference type="NCBI Taxonomy" id="1938870"/>
    <lineage>
        <taxon>Bacteria</taxon>
        <taxon>Pseudomonadati</taxon>
        <taxon>Pseudomonadota</taxon>
        <taxon>Gammaproteobacteria</taxon>
        <taxon>Enterobacterales</taxon>
        <taxon>Erwiniaceae</taxon>
        <taxon>Pantoea</taxon>
    </lineage>
</organism>
<dbReference type="OrthoDB" id="7856226at2"/>
<protein>
    <submittedName>
        <fullName evidence="1">T3SS negative regulator,GrlR</fullName>
    </submittedName>
</protein>
<reference evidence="2" key="1">
    <citation type="submission" date="2017-09" db="EMBL/GenBank/DDBJ databases">
        <authorList>
            <person name="Varghese N."/>
            <person name="Submissions S."/>
        </authorList>
    </citation>
    <scope>NUCLEOTIDE SEQUENCE [LARGE SCALE GENOMIC DNA]</scope>
    <source>
        <strain evidence="2">JKS000234</strain>
    </source>
</reference>
<dbReference type="InterPro" id="IPR043019">
    <property type="entry name" value="GrlR_sf"/>
</dbReference>